<proteinExistence type="predicted"/>
<gene>
    <name evidence="2" type="ORF">DIABBA_LOCUS11922</name>
</gene>
<feature type="domain" description="CHK kinase-like" evidence="1">
    <location>
        <begin position="127"/>
        <end position="296"/>
    </location>
</feature>
<name>A0A9N9XGQ0_DIABA</name>
<evidence type="ECO:0000313" key="3">
    <source>
        <dbReference type="Proteomes" id="UP001153709"/>
    </source>
</evidence>
<dbReference type="PANTHER" id="PTHR11012:SF30">
    <property type="entry name" value="PROTEIN KINASE-LIKE DOMAIN-CONTAINING"/>
    <property type="match status" value="1"/>
</dbReference>
<reference evidence="2" key="1">
    <citation type="submission" date="2022-01" db="EMBL/GenBank/DDBJ databases">
        <authorList>
            <person name="King R."/>
        </authorList>
    </citation>
    <scope>NUCLEOTIDE SEQUENCE</scope>
</reference>
<sequence length="383" mass="44653">MAEISIKDKLHSWIQRSIGTGNFTFTVENTTQKGEGYIGELFFVKINLQQPIDGKDVLYLVIKMNKKNPGSEKAVSILQDLCKREVFFYSTILKEYREFQNDRKLSVLIDIVPKCYQTFSENDNEVIILENLKKEGYVLHPREQPMNVAHLEMGLKSYAKLHAMSFALKDQNKEIFENMSKTCTSLVKEMFLNLKTMFDTRTHTLVETLKEAGRPDLSIVYEKYINDKSIYNRFMEGDDKTMPLRMVLLDFQAVCLHSPVIDISYFLYINISPTEVTKLKDFIEYYYTEFCSYLKQLGSDADKVFPRSIFEEHLKKYLPYGVFLTLPCLEILYLENDDTPALFDEETKEFFGGLPKDLKIKSRDKYLQRLVALVDSFFNGPFA</sequence>
<dbReference type="Pfam" id="PF02958">
    <property type="entry name" value="EcKL"/>
    <property type="match status" value="2"/>
</dbReference>
<dbReference type="SMART" id="SM00587">
    <property type="entry name" value="CHK"/>
    <property type="match status" value="1"/>
</dbReference>
<dbReference type="InterPro" id="IPR011009">
    <property type="entry name" value="Kinase-like_dom_sf"/>
</dbReference>
<evidence type="ECO:0000313" key="2">
    <source>
        <dbReference type="EMBL" id="CAG9839121.1"/>
    </source>
</evidence>
<dbReference type="EMBL" id="OU898283">
    <property type="protein sequence ID" value="CAG9839121.1"/>
    <property type="molecule type" value="Genomic_DNA"/>
</dbReference>
<keyword evidence="3" id="KW-1185">Reference proteome</keyword>
<dbReference type="SUPFAM" id="SSF56112">
    <property type="entry name" value="Protein kinase-like (PK-like)"/>
    <property type="match status" value="1"/>
</dbReference>
<dbReference type="InterPro" id="IPR004119">
    <property type="entry name" value="EcKL"/>
</dbReference>
<dbReference type="PANTHER" id="PTHR11012">
    <property type="entry name" value="PROTEIN KINASE-LIKE DOMAIN-CONTAINING"/>
    <property type="match status" value="1"/>
</dbReference>
<dbReference type="OrthoDB" id="8250698at2759"/>
<evidence type="ECO:0000259" key="1">
    <source>
        <dbReference type="SMART" id="SM00587"/>
    </source>
</evidence>
<organism evidence="2 3">
    <name type="scientific">Diabrotica balteata</name>
    <name type="common">Banded cucumber beetle</name>
    <dbReference type="NCBI Taxonomy" id="107213"/>
    <lineage>
        <taxon>Eukaryota</taxon>
        <taxon>Metazoa</taxon>
        <taxon>Ecdysozoa</taxon>
        <taxon>Arthropoda</taxon>
        <taxon>Hexapoda</taxon>
        <taxon>Insecta</taxon>
        <taxon>Pterygota</taxon>
        <taxon>Neoptera</taxon>
        <taxon>Endopterygota</taxon>
        <taxon>Coleoptera</taxon>
        <taxon>Polyphaga</taxon>
        <taxon>Cucujiformia</taxon>
        <taxon>Chrysomeloidea</taxon>
        <taxon>Chrysomelidae</taxon>
        <taxon>Galerucinae</taxon>
        <taxon>Diabroticina</taxon>
        <taxon>Diabroticites</taxon>
        <taxon>Diabrotica</taxon>
    </lineage>
</organism>
<dbReference type="AlphaFoldDB" id="A0A9N9XGQ0"/>
<protein>
    <recommendedName>
        <fullName evidence="1">CHK kinase-like domain-containing protein</fullName>
    </recommendedName>
</protein>
<dbReference type="InterPro" id="IPR015897">
    <property type="entry name" value="CHK_kinase-like"/>
</dbReference>
<accession>A0A9N9XGQ0</accession>
<dbReference type="Proteomes" id="UP001153709">
    <property type="component" value="Chromosome 8"/>
</dbReference>